<feature type="transmembrane region" description="Helical" evidence="6">
    <location>
        <begin position="50"/>
        <end position="71"/>
    </location>
</feature>
<dbReference type="EMBL" id="SOZD01000001">
    <property type="protein sequence ID" value="TFF27815.1"/>
    <property type="molecule type" value="Genomic_DNA"/>
</dbReference>
<dbReference type="InterPro" id="IPR032816">
    <property type="entry name" value="VTT_dom"/>
</dbReference>
<evidence type="ECO:0000259" key="7">
    <source>
        <dbReference type="Pfam" id="PF09335"/>
    </source>
</evidence>
<dbReference type="Pfam" id="PF09335">
    <property type="entry name" value="VTT_dom"/>
    <property type="match status" value="1"/>
</dbReference>
<dbReference type="PANTHER" id="PTHR42709">
    <property type="entry name" value="ALKALINE PHOSPHATASE LIKE PROTEIN"/>
    <property type="match status" value="1"/>
</dbReference>
<feature type="transmembrane region" description="Helical" evidence="6">
    <location>
        <begin position="12"/>
        <end position="30"/>
    </location>
</feature>
<dbReference type="InterPro" id="IPR051311">
    <property type="entry name" value="DedA_domain"/>
</dbReference>
<protein>
    <submittedName>
        <fullName evidence="8">DedA family protein</fullName>
    </submittedName>
</protein>
<dbReference type="RefSeq" id="WP_134760785.1">
    <property type="nucleotide sequence ID" value="NZ_SOZD01000001.1"/>
</dbReference>
<name>A0A4Y8RU13_9HYPH</name>
<evidence type="ECO:0000256" key="2">
    <source>
        <dbReference type="ARBA" id="ARBA00022475"/>
    </source>
</evidence>
<dbReference type="OrthoDB" id="9813426at2"/>
<keyword evidence="9" id="KW-1185">Reference proteome</keyword>
<keyword evidence="3 6" id="KW-0812">Transmembrane</keyword>
<dbReference type="Proteomes" id="UP000298179">
    <property type="component" value="Unassembled WGS sequence"/>
</dbReference>
<evidence type="ECO:0000256" key="4">
    <source>
        <dbReference type="ARBA" id="ARBA00022989"/>
    </source>
</evidence>
<evidence type="ECO:0000256" key="6">
    <source>
        <dbReference type="SAM" id="Phobius"/>
    </source>
</evidence>
<evidence type="ECO:0000256" key="5">
    <source>
        <dbReference type="ARBA" id="ARBA00023136"/>
    </source>
</evidence>
<evidence type="ECO:0000256" key="3">
    <source>
        <dbReference type="ARBA" id="ARBA00022692"/>
    </source>
</evidence>
<dbReference type="PANTHER" id="PTHR42709:SF6">
    <property type="entry name" value="UNDECAPRENYL PHOSPHATE TRANSPORTER A"/>
    <property type="match status" value="1"/>
</dbReference>
<keyword evidence="2" id="KW-1003">Cell membrane</keyword>
<feature type="domain" description="VTT" evidence="7">
    <location>
        <begin position="30"/>
        <end position="159"/>
    </location>
</feature>
<comment type="caution">
    <text evidence="8">The sequence shown here is derived from an EMBL/GenBank/DDBJ whole genome shotgun (WGS) entry which is preliminary data.</text>
</comment>
<reference evidence="8 9" key="1">
    <citation type="submission" date="2019-03" db="EMBL/GenBank/DDBJ databases">
        <title>Jiella endophytica sp. nov., a novel endophytic bacterium isolated from root of Ficus microcarpa Linn. f.</title>
        <authorList>
            <person name="Tuo L."/>
        </authorList>
    </citation>
    <scope>NUCLEOTIDE SEQUENCE [LARGE SCALE GENOMIC DNA]</scope>
    <source>
        <strain evidence="8 9">CBS5Q-3</strain>
    </source>
</reference>
<evidence type="ECO:0000256" key="1">
    <source>
        <dbReference type="ARBA" id="ARBA00004651"/>
    </source>
</evidence>
<accession>A0A4Y8RU13</accession>
<evidence type="ECO:0000313" key="8">
    <source>
        <dbReference type="EMBL" id="TFF27815.1"/>
    </source>
</evidence>
<dbReference type="GO" id="GO:0005886">
    <property type="term" value="C:plasma membrane"/>
    <property type="evidence" value="ECO:0007669"/>
    <property type="project" value="UniProtKB-SubCell"/>
</dbReference>
<feature type="transmembrane region" description="Helical" evidence="6">
    <location>
        <begin position="140"/>
        <end position="163"/>
    </location>
</feature>
<proteinExistence type="predicted"/>
<gene>
    <name evidence="8" type="ORF">E3C22_05010</name>
</gene>
<sequence>MDEFVRSIMENFGVFGIGMLMFLENVFPPIPSELIMPLAGYQSAKGDMSIYAVIASGTIGSLLGVIPWYYAGHYLGERRMKRLAARHGRWLTLSPDDVDRANLWFRQKGARAVLFGRLVPAVRTLISVPAGIAHMPMPRFIAYSAIGGAIWTAFLTVLGFLLGQNYAVVEAYVGPVSNAIIVVILAFYVYRVVTFDPGRGAGDGEAGDEARR</sequence>
<dbReference type="AlphaFoldDB" id="A0A4Y8RU13"/>
<organism evidence="8 9">
    <name type="scientific">Jiella endophytica</name>
    <dbReference type="NCBI Taxonomy" id="2558362"/>
    <lineage>
        <taxon>Bacteria</taxon>
        <taxon>Pseudomonadati</taxon>
        <taxon>Pseudomonadota</taxon>
        <taxon>Alphaproteobacteria</taxon>
        <taxon>Hyphomicrobiales</taxon>
        <taxon>Aurantimonadaceae</taxon>
        <taxon>Jiella</taxon>
    </lineage>
</organism>
<keyword evidence="4 6" id="KW-1133">Transmembrane helix</keyword>
<feature type="transmembrane region" description="Helical" evidence="6">
    <location>
        <begin position="169"/>
        <end position="190"/>
    </location>
</feature>
<comment type="subcellular location">
    <subcellularLocation>
        <location evidence="1">Cell membrane</location>
        <topology evidence="1">Multi-pass membrane protein</topology>
    </subcellularLocation>
</comment>
<evidence type="ECO:0000313" key="9">
    <source>
        <dbReference type="Proteomes" id="UP000298179"/>
    </source>
</evidence>
<keyword evidence="5 6" id="KW-0472">Membrane</keyword>